<evidence type="ECO:0000313" key="2">
    <source>
        <dbReference type="EMBL" id="QBP17631.1"/>
    </source>
</evidence>
<protein>
    <submittedName>
        <fullName evidence="2">HXXEE domain-containing protein</fullName>
    </submittedName>
</protein>
<dbReference type="InterPro" id="IPR025671">
    <property type="entry name" value="HXXEE"/>
</dbReference>
<keyword evidence="1" id="KW-0472">Membrane</keyword>
<feature type="transmembrane region" description="Helical" evidence="1">
    <location>
        <begin position="107"/>
        <end position="127"/>
    </location>
</feature>
<gene>
    <name evidence="2" type="ORF">ELX58_00170</name>
</gene>
<organism evidence="2 3">
    <name type="scientific">Acetilactobacillus jinshanensis</name>
    <dbReference type="NCBI Taxonomy" id="1720083"/>
    <lineage>
        <taxon>Bacteria</taxon>
        <taxon>Bacillati</taxon>
        <taxon>Bacillota</taxon>
        <taxon>Bacilli</taxon>
        <taxon>Lactobacillales</taxon>
        <taxon>Lactobacillaceae</taxon>
        <taxon>Acetilactobacillus</taxon>
    </lineage>
</organism>
<keyword evidence="1" id="KW-0812">Transmembrane</keyword>
<dbReference type="Pfam" id="PF13787">
    <property type="entry name" value="HXXEE"/>
    <property type="match status" value="1"/>
</dbReference>
<feature type="transmembrane region" description="Helical" evidence="1">
    <location>
        <begin position="6"/>
        <end position="26"/>
    </location>
</feature>
<reference evidence="3" key="1">
    <citation type="submission" date="2018-12" db="EMBL/GenBank/DDBJ databases">
        <title>A new species of lactobacillus.</title>
        <authorList>
            <person name="Jian Y."/>
            <person name="Xin L."/>
            <person name="Hong Z.J."/>
            <person name="Ming L.Z."/>
            <person name="Hong X.Z."/>
        </authorList>
    </citation>
    <scope>NUCLEOTIDE SEQUENCE [LARGE SCALE GENOMIC DNA]</scope>
    <source>
        <strain evidence="3">HSLZ-75</strain>
    </source>
</reference>
<proteinExistence type="predicted"/>
<feature type="transmembrane region" description="Helical" evidence="1">
    <location>
        <begin position="139"/>
        <end position="158"/>
    </location>
</feature>
<evidence type="ECO:0000256" key="1">
    <source>
        <dbReference type="SAM" id="Phobius"/>
    </source>
</evidence>
<sequence length="225" mass="25723">MKKLIINHWYDLNALIAVLMVILIITQKGSFDFQQRVILFEFAFMNAHLFEEYGHSGTMPGTLNVALYHNRQAPLVYPFNQLSAIICNYLFMIILWLLPAFEPEWNWAILGAIFWGFIEFLLHLVYYPHKTHSTMSGGILTALMGFLPCGIIYMAFAINAGKISIISATVGLIYPIILYMIIFRWLGAKVLATPAPKYPFTVNQIARYVKNIKEHPTTHHKVGTL</sequence>
<dbReference type="EMBL" id="CP034726">
    <property type="protein sequence ID" value="QBP17631.1"/>
    <property type="molecule type" value="Genomic_DNA"/>
</dbReference>
<accession>A0A4P6ZIV1</accession>
<dbReference type="AlphaFoldDB" id="A0A4P6ZIV1"/>
<feature type="transmembrane region" description="Helical" evidence="1">
    <location>
        <begin position="82"/>
        <end position="101"/>
    </location>
</feature>
<name>A0A4P6ZIV1_9LACO</name>
<dbReference type="OrthoDB" id="2591569at2"/>
<dbReference type="Proteomes" id="UP000294321">
    <property type="component" value="Chromosome"/>
</dbReference>
<dbReference type="RefSeq" id="WP_133441177.1">
    <property type="nucleotide sequence ID" value="NZ_CP034726.1"/>
</dbReference>
<feature type="transmembrane region" description="Helical" evidence="1">
    <location>
        <begin position="164"/>
        <end position="187"/>
    </location>
</feature>
<dbReference type="KEGG" id="lji:ELX58_00170"/>
<keyword evidence="3" id="KW-1185">Reference proteome</keyword>
<evidence type="ECO:0000313" key="3">
    <source>
        <dbReference type="Proteomes" id="UP000294321"/>
    </source>
</evidence>
<keyword evidence="1" id="KW-1133">Transmembrane helix</keyword>